<organism evidence="2 3">
    <name type="scientific">Collybiopsis confluens</name>
    <dbReference type="NCBI Taxonomy" id="2823264"/>
    <lineage>
        <taxon>Eukaryota</taxon>
        <taxon>Fungi</taxon>
        <taxon>Dikarya</taxon>
        <taxon>Basidiomycota</taxon>
        <taxon>Agaricomycotina</taxon>
        <taxon>Agaricomycetes</taxon>
        <taxon>Agaricomycetidae</taxon>
        <taxon>Agaricales</taxon>
        <taxon>Marasmiineae</taxon>
        <taxon>Omphalotaceae</taxon>
        <taxon>Collybiopsis</taxon>
    </lineage>
</organism>
<keyword evidence="1" id="KW-0175">Coiled coil</keyword>
<gene>
    <name evidence="2" type="ORF">D9757_005236</name>
</gene>
<feature type="coiled-coil region" evidence="1">
    <location>
        <begin position="45"/>
        <end position="72"/>
    </location>
</feature>
<keyword evidence="3" id="KW-1185">Reference proteome</keyword>
<proteinExistence type="predicted"/>
<evidence type="ECO:0000313" key="3">
    <source>
        <dbReference type="Proteomes" id="UP000518752"/>
    </source>
</evidence>
<dbReference type="EMBL" id="JAACJN010000015">
    <property type="protein sequence ID" value="KAF5390424.1"/>
    <property type="molecule type" value="Genomic_DNA"/>
</dbReference>
<sequence length="105" mass="11947">MYPCTHFGENVLHPRVSPDFASPNYRLRSKTGPASIQPEEVASILKNAELDLQDYEAEIDRSKARALFLTSQKEGLREYATRVKMLLSPIRRLPDELLSAVFDLL</sequence>
<dbReference type="OrthoDB" id="3065285at2759"/>
<dbReference type="Proteomes" id="UP000518752">
    <property type="component" value="Unassembled WGS sequence"/>
</dbReference>
<dbReference type="AlphaFoldDB" id="A0A8H5HW75"/>
<protein>
    <submittedName>
        <fullName evidence="2">Uncharacterized protein</fullName>
    </submittedName>
</protein>
<evidence type="ECO:0000313" key="2">
    <source>
        <dbReference type="EMBL" id="KAF5390424.1"/>
    </source>
</evidence>
<evidence type="ECO:0000256" key="1">
    <source>
        <dbReference type="SAM" id="Coils"/>
    </source>
</evidence>
<accession>A0A8H5HW75</accession>
<reference evidence="2 3" key="1">
    <citation type="journal article" date="2020" name="ISME J.">
        <title>Uncovering the hidden diversity of litter-decomposition mechanisms in mushroom-forming fungi.</title>
        <authorList>
            <person name="Floudas D."/>
            <person name="Bentzer J."/>
            <person name="Ahren D."/>
            <person name="Johansson T."/>
            <person name="Persson P."/>
            <person name="Tunlid A."/>
        </authorList>
    </citation>
    <scope>NUCLEOTIDE SEQUENCE [LARGE SCALE GENOMIC DNA]</scope>
    <source>
        <strain evidence="2 3">CBS 406.79</strain>
    </source>
</reference>
<comment type="caution">
    <text evidence="2">The sequence shown here is derived from an EMBL/GenBank/DDBJ whole genome shotgun (WGS) entry which is preliminary data.</text>
</comment>
<name>A0A8H5HW75_9AGAR</name>